<organism evidence="2 3">
    <name type="scientific">Sorangium cellulosum</name>
    <name type="common">Polyangium cellulosum</name>
    <dbReference type="NCBI Taxonomy" id="56"/>
    <lineage>
        <taxon>Bacteria</taxon>
        <taxon>Pseudomonadati</taxon>
        <taxon>Myxococcota</taxon>
        <taxon>Polyangia</taxon>
        <taxon>Polyangiales</taxon>
        <taxon>Polyangiaceae</taxon>
        <taxon>Sorangium</taxon>
    </lineage>
</organism>
<feature type="region of interest" description="Disordered" evidence="1">
    <location>
        <begin position="39"/>
        <end position="87"/>
    </location>
</feature>
<reference evidence="2 3" key="1">
    <citation type="submission" date="2014-02" db="EMBL/GenBank/DDBJ databases">
        <title>The small core and large imbalanced accessory genome model reveals a collaborative survival strategy of Sorangium cellulosum strains in nature.</title>
        <authorList>
            <person name="Han K."/>
            <person name="Peng R."/>
            <person name="Blom J."/>
            <person name="Li Y.-Z."/>
        </authorList>
    </citation>
    <scope>NUCLEOTIDE SEQUENCE [LARGE SCALE GENOMIC DNA]</scope>
    <source>
        <strain evidence="2 3">So0011-07</strain>
    </source>
</reference>
<accession>A0A150R7E4</accession>
<name>A0A150R7E4_SORCE</name>
<feature type="compositionally biased region" description="Basic and acidic residues" evidence="1">
    <location>
        <begin position="50"/>
        <end position="72"/>
    </location>
</feature>
<sequence length="87" mass="10051">MTQSKAKRERRTRLSLRDLDLYNTLWIFIAEMRFSGQGRDHTIGTCSSDGQERLDGRLASGTRRESHDEIFSAHHSPLQWPTMSTQS</sequence>
<dbReference type="Proteomes" id="UP000075635">
    <property type="component" value="Unassembled WGS sequence"/>
</dbReference>
<evidence type="ECO:0000313" key="3">
    <source>
        <dbReference type="Proteomes" id="UP000075635"/>
    </source>
</evidence>
<dbReference type="AlphaFoldDB" id="A0A150R7E4"/>
<dbReference type="EMBL" id="JEMB01003048">
    <property type="protein sequence ID" value="KYF76121.1"/>
    <property type="molecule type" value="Genomic_DNA"/>
</dbReference>
<protein>
    <submittedName>
        <fullName evidence="2">Uncharacterized protein</fullName>
    </submittedName>
</protein>
<evidence type="ECO:0000256" key="1">
    <source>
        <dbReference type="SAM" id="MobiDB-lite"/>
    </source>
</evidence>
<evidence type="ECO:0000313" key="2">
    <source>
        <dbReference type="EMBL" id="KYF76121.1"/>
    </source>
</evidence>
<proteinExistence type="predicted"/>
<gene>
    <name evidence="2" type="ORF">BE17_37965</name>
</gene>
<comment type="caution">
    <text evidence="2">The sequence shown here is derived from an EMBL/GenBank/DDBJ whole genome shotgun (WGS) entry which is preliminary data.</text>
</comment>